<dbReference type="SUPFAM" id="SSF53187">
    <property type="entry name" value="Zn-dependent exopeptidases"/>
    <property type="match status" value="1"/>
</dbReference>
<dbReference type="EMBL" id="JNGI01000050">
    <property type="protein sequence ID" value="KNC93472.1"/>
    <property type="molecule type" value="Genomic_DNA"/>
</dbReference>
<dbReference type="Pfam" id="PF01546">
    <property type="entry name" value="Peptidase_M20"/>
    <property type="match status" value="1"/>
</dbReference>
<dbReference type="InterPro" id="IPR050072">
    <property type="entry name" value="Peptidase_M20A"/>
</dbReference>
<dbReference type="InterPro" id="IPR011650">
    <property type="entry name" value="Peptidase_M20_dimer"/>
</dbReference>
<comment type="similarity">
    <text evidence="3">Belongs to the peptidase M20A family.</text>
</comment>
<dbReference type="SUPFAM" id="SSF55031">
    <property type="entry name" value="Bacterial exopeptidase dimerisation domain"/>
    <property type="match status" value="1"/>
</dbReference>
<dbReference type="PANTHER" id="PTHR43808">
    <property type="entry name" value="ACETYLORNITHINE DEACETYLASE"/>
    <property type="match status" value="1"/>
</dbReference>
<comment type="caution">
    <text evidence="9">The sequence shown here is derived from an EMBL/GenBank/DDBJ whole genome shotgun (WGS) entry which is preliminary data.</text>
</comment>
<gene>
    <name evidence="9" type="ORF">GM31_19260</name>
</gene>
<dbReference type="AlphaFoldDB" id="A0A0L0GX08"/>
<dbReference type="Gene3D" id="3.30.70.360">
    <property type="match status" value="1"/>
</dbReference>
<dbReference type="GO" id="GO:0016787">
    <property type="term" value="F:hydrolase activity"/>
    <property type="evidence" value="ECO:0007669"/>
    <property type="project" value="UniProtKB-KW"/>
</dbReference>
<dbReference type="NCBIfam" id="TIGR01910">
    <property type="entry name" value="DapE-ArgE"/>
    <property type="match status" value="1"/>
</dbReference>
<evidence type="ECO:0000256" key="6">
    <source>
        <dbReference type="ARBA" id="ARBA00022833"/>
    </source>
</evidence>
<comment type="cofactor">
    <cofactor evidence="2">
        <name>Zn(2+)</name>
        <dbReference type="ChEBI" id="CHEBI:29105"/>
    </cofactor>
</comment>
<evidence type="ECO:0000256" key="2">
    <source>
        <dbReference type="ARBA" id="ARBA00001947"/>
    </source>
</evidence>
<dbReference type="InterPro" id="IPR036264">
    <property type="entry name" value="Bact_exopeptidase_dim_dom"/>
</dbReference>
<dbReference type="RefSeq" id="WP_049857018.1">
    <property type="nucleotide sequence ID" value="NZ_JNGI01000050.1"/>
</dbReference>
<name>A0A0L0GX08_9ENTR</name>
<evidence type="ECO:0000259" key="8">
    <source>
        <dbReference type="Pfam" id="PF07687"/>
    </source>
</evidence>
<feature type="domain" description="Peptidase M20 dimerisation" evidence="8">
    <location>
        <begin position="178"/>
        <end position="283"/>
    </location>
</feature>
<keyword evidence="7" id="KW-0170">Cobalt</keyword>
<dbReference type="PATRIC" id="fig|379893.4.peg.3903"/>
<keyword evidence="4" id="KW-0479">Metal-binding</keyword>
<evidence type="ECO:0000256" key="5">
    <source>
        <dbReference type="ARBA" id="ARBA00022801"/>
    </source>
</evidence>
<accession>A0A0L0GX08</accession>
<evidence type="ECO:0000256" key="3">
    <source>
        <dbReference type="ARBA" id="ARBA00006247"/>
    </source>
</evidence>
<evidence type="ECO:0000313" key="9">
    <source>
        <dbReference type="EMBL" id="KNC93472.1"/>
    </source>
</evidence>
<dbReference type="InterPro" id="IPR002933">
    <property type="entry name" value="Peptidase_M20"/>
</dbReference>
<dbReference type="OrthoDB" id="3665926at2"/>
<comment type="cofactor">
    <cofactor evidence="1">
        <name>Co(2+)</name>
        <dbReference type="ChEBI" id="CHEBI:48828"/>
    </cofactor>
</comment>
<dbReference type="InterPro" id="IPR010182">
    <property type="entry name" value="ArgE/DapE"/>
</dbReference>
<evidence type="ECO:0000256" key="1">
    <source>
        <dbReference type="ARBA" id="ARBA00001941"/>
    </source>
</evidence>
<dbReference type="GO" id="GO:0046872">
    <property type="term" value="F:metal ion binding"/>
    <property type="evidence" value="ECO:0007669"/>
    <property type="project" value="UniProtKB-KW"/>
</dbReference>
<proteinExistence type="inferred from homology"/>
<sequence length="386" mass="41250">MTDIELTADDRQELLTLLCSLIQHPSENPPGNENAVAHYIASVLQTEGIETHIHEVMPGRPNVVAILKGQKPGKRLILNGHSDVVPCGEGWSVEPFAAVIDGNRVIGRGAADMKSGVAAMMFAAMLIHRRNDTFNGEIVLLFNVDEERVNLGMEHFVAQGVEADYAIIGEPTSLEICIAHKGVSRTRLTTHGTAGHAAKVREPDSAIDKMARLLPGVLAECQRVKQKTHELLGNASMLVTTITGGSAPNIVPQSCFIEIDRRVLPGETRSDINASLQAALQPAGLAAGKDYSLENYLFIPASAIDAAHPLVDAAGRAVTAVTGSAKKTVFEATCEAPFFSVGCQIPTLIVGPGDLSQAHVKDEFVRIEELHQAAQIYASLALDLLK</sequence>
<dbReference type="Gene3D" id="3.40.630.10">
    <property type="entry name" value="Zn peptidases"/>
    <property type="match status" value="1"/>
</dbReference>
<evidence type="ECO:0000313" key="10">
    <source>
        <dbReference type="Proteomes" id="UP000037393"/>
    </source>
</evidence>
<keyword evidence="6" id="KW-0862">Zinc</keyword>
<protein>
    <submittedName>
        <fullName evidence="9">Acetylornithine deacetylase</fullName>
    </submittedName>
</protein>
<dbReference type="CDD" id="cd08659">
    <property type="entry name" value="M20_ArgE_DapE-like"/>
    <property type="match status" value="1"/>
</dbReference>
<organism evidence="9 10">
    <name type="scientific">Trabulsiella odontotermitis</name>
    <dbReference type="NCBI Taxonomy" id="379893"/>
    <lineage>
        <taxon>Bacteria</taxon>
        <taxon>Pseudomonadati</taxon>
        <taxon>Pseudomonadota</taxon>
        <taxon>Gammaproteobacteria</taxon>
        <taxon>Enterobacterales</taxon>
        <taxon>Enterobacteriaceae</taxon>
        <taxon>Trabulsiella</taxon>
    </lineage>
</organism>
<evidence type="ECO:0000256" key="7">
    <source>
        <dbReference type="ARBA" id="ARBA00023285"/>
    </source>
</evidence>
<evidence type="ECO:0000256" key="4">
    <source>
        <dbReference type="ARBA" id="ARBA00022723"/>
    </source>
</evidence>
<dbReference type="Pfam" id="PF07687">
    <property type="entry name" value="M20_dimer"/>
    <property type="match status" value="1"/>
</dbReference>
<reference evidence="9 10" key="1">
    <citation type="journal article" date="2015" name="Appl. Environ. Microbiol.">
        <title>The Enterobacterium Trabulsiella odontotermitis Presents Novel Adaptations Related to Its Association with Fungus-Growing Termites.</title>
        <authorList>
            <person name="Sapountzis P."/>
            <person name="Gruntjes T."/>
            <person name="Otani S."/>
            <person name="Estevez J."/>
            <person name="da Costa R.R."/>
            <person name="Plunkett G.3rd."/>
            <person name="Perna N.T."/>
            <person name="Poulsen M."/>
        </authorList>
    </citation>
    <scope>NUCLEOTIDE SEQUENCE [LARGE SCALE GENOMIC DNA]</scope>
    <source>
        <strain evidence="9 10">12</strain>
    </source>
</reference>
<dbReference type="Proteomes" id="UP000037393">
    <property type="component" value="Unassembled WGS sequence"/>
</dbReference>
<keyword evidence="5" id="KW-0378">Hydrolase</keyword>
<keyword evidence="10" id="KW-1185">Reference proteome</keyword>
<dbReference type="PANTHER" id="PTHR43808:SF32">
    <property type="entry name" value="ARGE_DAPE-RELATED DEACYLASE"/>
    <property type="match status" value="1"/>
</dbReference>